<keyword evidence="7" id="KW-0249">Electron transport</keyword>
<evidence type="ECO:0000256" key="1">
    <source>
        <dbReference type="ARBA" id="ARBA00001966"/>
    </source>
</evidence>
<dbReference type="PROSITE" id="PS51379">
    <property type="entry name" value="4FE4S_FER_2"/>
    <property type="match status" value="2"/>
</dbReference>
<evidence type="ECO:0000256" key="5">
    <source>
        <dbReference type="ARBA" id="ARBA00022723"/>
    </source>
</evidence>
<dbReference type="Proteomes" id="UP000198405">
    <property type="component" value="Unassembled WGS sequence"/>
</dbReference>
<accession>A0A238YPN9</accession>
<dbReference type="GO" id="GO:0046872">
    <property type="term" value="F:metal ion binding"/>
    <property type="evidence" value="ECO:0007669"/>
    <property type="project" value="UniProtKB-KW"/>
</dbReference>
<evidence type="ECO:0000256" key="9">
    <source>
        <dbReference type="ARBA" id="ARBA00023014"/>
    </source>
</evidence>
<protein>
    <recommendedName>
        <fullName evidence="11">Ferredoxin III</fullName>
    </recommendedName>
</protein>
<dbReference type="SUPFAM" id="SSF54862">
    <property type="entry name" value="4Fe-4S ferredoxins"/>
    <property type="match status" value="1"/>
</dbReference>
<evidence type="ECO:0000256" key="10">
    <source>
        <dbReference type="ARBA" id="ARBA00023231"/>
    </source>
</evidence>
<dbReference type="PANTHER" id="PTHR43687">
    <property type="entry name" value="ADENYLYLSULFATE REDUCTASE, BETA SUBUNIT"/>
    <property type="match status" value="1"/>
</dbReference>
<keyword evidence="14" id="KW-1185">Reference proteome</keyword>
<dbReference type="EMBL" id="FZOB01000004">
    <property type="protein sequence ID" value="SNR72962.1"/>
    <property type="molecule type" value="Genomic_DNA"/>
</dbReference>
<feature type="domain" description="4Fe-4S ferredoxin-type" evidence="12">
    <location>
        <begin position="55"/>
        <end position="85"/>
    </location>
</feature>
<comment type="cofactor">
    <cofactor evidence="1">
        <name>[4Fe-4S] cluster</name>
        <dbReference type="ChEBI" id="CHEBI:49883"/>
    </cofactor>
</comment>
<dbReference type="InterPro" id="IPR017896">
    <property type="entry name" value="4Fe4S_Fe-S-bd"/>
</dbReference>
<dbReference type="AlphaFoldDB" id="A0A238YPN9"/>
<gene>
    <name evidence="13" type="ORF">SAMN06265340_10482</name>
</gene>
<evidence type="ECO:0000256" key="3">
    <source>
        <dbReference type="ARBA" id="ARBA00022448"/>
    </source>
</evidence>
<keyword evidence="3" id="KW-0813">Transport</keyword>
<keyword evidence="9" id="KW-0411">Iron-sulfur</keyword>
<name>A0A238YPN9_9BACT</name>
<dbReference type="PANTHER" id="PTHR43687:SF1">
    <property type="entry name" value="FERREDOXIN III"/>
    <property type="match status" value="1"/>
</dbReference>
<dbReference type="Pfam" id="PF14697">
    <property type="entry name" value="Fer4_21"/>
    <property type="match status" value="1"/>
</dbReference>
<dbReference type="RefSeq" id="WP_089322833.1">
    <property type="nucleotide sequence ID" value="NZ_FZOB01000004.1"/>
</dbReference>
<evidence type="ECO:0000256" key="11">
    <source>
        <dbReference type="ARBA" id="ARBA00030616"/>
    </source>
</evidence>
<evidence type="ECO:0000256" key="6">
    <source>
        <dbReference type="ARBA" id="ARBA00022737"/>
    </source>
</evidence>
<keyword evidence="5" id="KW-0479">Metal-binding</keyword>
<keyword evidence="10" id="KW-0535">Nitrogen fixation</keyword>
<dbReference type="Gene3D" id="3.30.70.20">
    <property type="match status" value="1"/>
</dbReference>
<reference evidence="14" key="1">
    <citation type="submission" date="2017-06" db="EMBL/GenBank/DDBJ databases">
        <authorList>
            <person name="Varghese N."/>
            <person name="Submissions S."/>
        </authorList>
    </citation>
    <scope>NUCLEOTIDE SEQUENCE [LARGE SCALE GENOMIC DNA]</scope>
    <source>
        <strain evidence="14">DSM 15668</strain>
    </source>
</reference>
<proteinExistence type="predicted"/>
<dbReference type="OrthoDB" id="9789936at2"/>
<evidence type="ECO:0000256" key="7">
    <source>
        <dbReference type="ARBA" id="ARBA00022982"/>
    </source>
</evidence>
<dbReference type="NCBIfam" id="TIGR02936">
    <property type="entry name" value="fdxN_nitrog"/>
    <property type="match status" value="1"/>
</dbReference>
<evidence type="ECO:0000256" key="4">
    <source>
        <dbReference type="ARBA" id="ARBA00022485"/>
    </source>
</evidence>
<keyword evidence="6" id="KW-0677">Repeat</keyword>
<evidence type="ECO:0000259" key="12">
    <source>
        <dbReference type="PROSITE" id="PS51379"/>
    </source>
</evidence>
<feature type="domain" description="4Fe-4S ferredoxin-type" evidence="12">
    <location>
        <begin position="16"/>
        <end position="45"/>
    </location>
</feature>
<dbReference type="InterPro" id="IPR050572">
    <property type="entry name" value="Fe-S_Ferredoxin"/>
</dbReference>
<dbReference type="InterPro" id="IPR017900">
    <property type="entry name" value="4Fe4S_Fe_S_CS"/>
</dbReference>
<keyword evidence="4" id="KW-0004">4Fe-4S</keyword>
<evidence type="ECO:0000313" key="14">
    <source>
        <dbReference type="Proteomes" id="UP000198405"/>
    </source>
</evidence>
<organism evidence="13 14">
    <name type="scientific">Desulfurobacterium atlanticum</name>
    <dbReference type="NCBI Taxonomy" id="240169"/>
    <lineage>
        <taxon>Bacteria</taxon>
        <taxon>Pseudomonadati</taxon>
        <taxon>Aquificota</taxon>
        <taxon>Aquificia</taxon>
        <taxon>Desulfurobacteriales</taxon>
        <taxon>Desulfurobacteriaceae</taxon>
        <taxon>Desulfurobacterium</taxon>
    </lineage>
</organism>
<sequence>MSVAVTKSGGEWVQRFIVDLDQDECMGCARCYKACPADVFEPYFIDDNEDDDPRTVMSIANDGDCRGCEACEKVCPRNCITLEEV</sequence>
<dbReference type="PROSITE" id="PS00198">
    <property type="entry name" value="4FE4S_FER_1"/>
    <property type="match status" value="1"/>
</dbReference>
<keyword evidence="8" id="KW-0408">Iron</keyword>
<comment type="function">
    <text evidence="2">Ferredoxins are iron-sulfur proteins that transfer electrons in a wide variety of metabolic reactions.</text>
</comment>
<dbReference type="InterPro" id="IPR014283">
    <property type="entry name" value="FdIII_4_nif"/>
</dbReference>
<evidence type="ECO:0000313" key="13">
    <source>
        <dbReference type="EMBL" id="SNR72962.1"/>
    </source>
</evidence>
<dbReference type="GO" id="GO:0051539">
    <property type="term" value="F:4 iron, 4 sulfur cluster binding"/>
    <property type="evidence" value="ECO:0007669"/>
    <property type="project" value="UniProtKB-KW"/>
</dbReference>
<evidence type="ECO:0000256" key="2">
    <source>
        <dbReference type="ARBA" id="ARBA00003532"/>
    </source>
</evidence>
<evidence type="ECO:0000256" key="8">
    <source>
        <dbReference type="ARBA" id="ARBA00023004"/>
    </source>
</evidence>